<gene>
    <name evidence="1" type="ORF">ACOLOM_LOCUS6408</name>
</gene>
<dbReference type="EMBL" id="CAJVPT010013151">
    <property type="protein sequence ID" value="CAG8593367.1"/>
    <property type="molecule type" value="Genomic_DNA"/>
</dbReference>
<name>A0ACA9MRD9_9GLOM</name>
<dbReference type="Proteomes" id="UP000789525">
    <property type="component" value="Unassembled WGS sequence"/>
</dbReference>
<reference evidence="1" key="1">
    <citation type="submission" date="2021-06" db="EMBL/GenBank/DDBJ databases">
        <authorList>
            <person name="Kallberg Y."/>
            <person name="Tangrot J."/>
            <person name="Rosling A."/>
        </authorList>
    </citation>
    <scope>NUCLEOTIDE SEQUENCE</scope>
    <source>
        <strain evidence="1">CL356</strain>
    </source>
</reference>
<proteinExistence type="predicted"/>
<organism evidence="1 2">
    <name type="scientific">Acaulospora colombiana</name>
    <dbReference type="NCBI Taxonomy" id="27376"/>
    <lineage>
        <taxon>Eukaryota</taxon>
        <taxon>Fungi</taxon>
        <taxon>Fungi incertae sedis</taxon>
        <taxon>Mucoromycota</taxon>
        <taxon>Glomeromycotina</taxon>
        <taxon>Glomeromycetes</taxon>
        <taxon>Diversisporales</taxon>
        <taxon>Acaulosporaceae</taxon>
        <taxon>Acaulospora</taxon>
    </lineage>
</organism>
<accession>A0ACA9MRD9</accession>
<keyword evidence="2" id="KW-1185">Reference proteome</keyword>
<evidence type="ECO:0000313" key="1">
    <source>
        <dbReference type="EMBL" id="CAG8593367.1"/>
    </source>
</evidence>
<evidence type="ECO:0000313" key="2">
    <source>
        <dbReference type="Proteomes" id="UP000789525"/>
    </source>
</evidence>
<sequence length="307" mass="33908">MVEEYHGYAVFDKGSDLRPYSYIPKPLGDEDLEVEISHCGICAICILCTLVGAQLGTPCTTGYDQLCSKKVFTYNDMWKDAGGNPIGYQTQGGYADKIRTHSNFAFHIPEAIKSVEAGPLFCAGVSTFVPLKRHNVGPGYKVGVSGIGGLGHMAIQWAAKMGAEVTAISHSIEKRNDAIKLGATHFLDTSDPKEVEKFAQSQDIVFMTSFNPDINWSQYLGFVKNRGTLILLGLPEVPIQFSPFALMRFIKIEGSLIGGRQDIKDMLEFAAKHDVRPWVQRVPMKNINEGVQIVLDGKARYRMVLEN</sequence>
<comment type="caution">
    <text evidence="1">The sequence shown here is derived from an EMBL/GenBank/DDBJ whole genome shotgun (WGS) entry which is preliminary data.</text>
</comment>
<protein>
    <submittedName>
        <fullName evidence="1">15403_t:CDS:1</fullName>
    </submittedName>
</protein>